<evidence type="ECO:0000313" key="1">
    <source>
        <dbReference type="EMBL" id="UNK45658.1"/>
    </source>
</evidence>
<dbReference type="PANTHER" id="PTHR30575:SF0">
    <property type="entry name" value="XAA-ARG DIPEPTIDASE"/>
    <property type="match status" value="1"/>
</dbReference>
<dbReference type="Gene3D" id="3.30.70.360">
    <property type="match status" value="1"/>
</dbReference>
<dbReference type="Gene3D" id="3.40.630.10">
    <property type="entry name" value="Zn peptidases"/>
    <property type="match status" value="1"/>
</dbReference>
<keyword evidence="2" id="KW-1185">Reference proteome</keyword>
<dbReference type="EMBL" id="CP093326">
    <property type="protein sequence ID" value="UNK45658.1"/>
    <property type="molecule type" value="Genomic_DNA"/>
</dbReference>
<proteinExistence type="predicted"/>
<dbReference type="InterPro" id="IPR052030">
    <property type="entry name" value="Peptidase_M20/M20A_hydrolases"/>
</dbReference>
<dbReference type="PANTHER" id="PTHR30575">
    <property type="entry name" value="PEPTIDASE M20"/>
    <property type="match status" value="1"/>
</dbReference>
<accession>A0ABY3W5Y8</accession>
<reference evidence="1 2" key="1">
    <citation type="submission" date="2022-03" db="EMBL/GenBank/DDBJ databases">
        <title>Isotopic signatures of nitrous oxide derived from detoxification processes.</title>
        <authorList>
            <person name="Behrendt U."/>
            <person name="Buchen C."/>
            <person name="Well R."/>
            <person name="Ulrich A."/>
            <person name="Rohe L."/>
            <person name="Kolb S."/>
            <person name="Schloter M."/>
            <person name="Horn M.A."/>
            <person name="Augustin J."/>
        </authorList>
    </citation>
    <scope>NUCLEOTIDE SEQUENCE [LARGE SCALE GENOMIC DNA]</scope>
    <source>
        <strain evidence="1 2">S4-C24</strain>
    </source>
</reference>
<organism evidence="1 2">
    <name type="scientific">Arthrobacter sulfonylureivorans</name>
    <dbReference type="NCBI Taxonomy" id="2486855"/>
    <lineage>
        <taxon>Bacteria</taxon>
        <taxon>Bacillati</taxon>
        <taxon>Actinomycetota</taxon>
        <taxon>Actinomycetes</taxon>
        <taxon>Micrococcales</taxon>
        <taxon>Micrococcaceae</taxon>
        <taxon>Arthrobacter</taxon>
    </lineage>
</organism>
<gene>
    <name evidence="1" type="ORF">MNQ99_17355</name>
</gene>
<dbReference type="RefSeq" id="WP_241913849.1">
    <property type="nucleotide sequence ID" value="NZ_CP093326.1"/>
</dbReference>
<dbReference type="SUPFAM" id="SSF53187">
    <property type="entry name" value="Zn-dependent exopeptidases"/>
    <property type="match status" value="1"/>
</dbReference>
<evidence type="ECO:0000313" key="2">
    <source>
        <dbReference type="Proteomes" id="UP000829069"/>
    </source>
</evidence>
<name>A0ABY3W5Y8_9MICC</name>
<sequence>MSTTQEATATVPAGLAADAKATAREWIDANMDRLSDWHRHIWELAEPAWREYRSAAWYVERLRAEGFDVEEGSGGMPTAFKAEWTQGGGGPVLLTYAEYDAVPGNCQAASTEETPRDGLSAFAPGHTDPHSALGISTLAGLLGTKHAMEVHGIAGTLRYTGEPAEKVQGSKVVHGLRGYYDGVDAIVSFHPFYMLPLCNTARWDTQCGSYYSKVYSFICDEPESWQLSANPNSPIPASHSAARAPGANVALMQMYTSSRVMQDAMLPSFGGWSLSDAILGSGQATADNLPARIAQIQYSWRCPTLEMAEHVLAVLDRNAEHAAAMAHCRVETTWVARNRPGITNHALAQALYNNLEEVGAPIYNDDAVAAAREIQSGLGIEPMEKPFLDECESLISPQDAETALREHLAPWQKNWTSDDYVEMTHYAPTVRFYISRPALKPAPGKGAYPGWVMNALGGIPAAIDPTIEVAGKTIAGTFVDMLTSPDLLASAAEEFKQRKAADPTEALLPADFMPPTGLAWPDYAPADGVGFGAGAGERTWHPQAL</sequence>
<protein>
    <submittedName>
        <fullName evidence="1">Amidohydrolase</fullName>
    </submittedName>
</protein>
<dbReference type="Proteomes" id="UP000829069">
    <property type="component" value="Chromosome"/>
</dbReference>